<feature type="binding site" evidence="8">
    <location>
        <position position="91"/>
    </location>
    <ligand>
        <name>Mg(2+)</name>
        <dbReference type="ChEBI" id="CHEBI:18420"/>
    </ligand>
</feature>
<dbReference type="InterPro" id="IPR002716">
    <property type="entry name" value="PIN_dom"/>
</dbReference>
<evidence type="ECO:0000256" key="7">
    <source>
        <dbReference type="ARBA" id="ARBA00038093"/>
    </source>
</evidence>
<dbReference type="Pfam" id="PF01850">
    <property type="entry name" value="PIN"/>
    <property type="match status" value="1"/>
</dbReference>
<dbReference type="InterPro" id="IPR029060">
    <property type="entry name" value="PIN-like_dom_sf"/>
</dbReference>
<keyword evidence="3 8" id="KW-0540">Nuclease</keyword>
<evidence type="ECO:0000256" key="4">
    <source>
        <dbReference type="ARBA" id="ARBA00022723"/>
    </source>
</evidence>
<evidence type="ECO:0000313" key="11">
    <source>
        <dbReference type="Proteomes" id="UP000052232"/>
    </source>
</evidence>
<dbReference type="GO" id="GO:0004540">
    <property type="term" value="F:RNA nuclease activity"/>
    <property type="evidence" value="ECO:0007669"/>
    <property type="project" value="InterPro"/>
</dbReference>
<dbReference type="GO" id="GO:0090729">
    <property type="term" value="F:toxin activity"/>
    <property type="evidence" value="ECO:0007669"/>
    <property type="project" value="UniProtKB-KW"/>
</dbReference>
<evidence type="ECO:0000256" key="8">
    <source>
        <dbReference type="HAMAP-Rule" id="MF_00265"/>
    </source>
</evidence>
<dbReference type="InterPro" id="IPR022907">
    <property type="entry name" value="VapC_family"/>
</dbReference>
<gene>
    <name evidence="8" type="primary">vapC</name>
    <name evidence="10" type="ORF">V473_12540</name>
</gene>
<dbReference type="EC" id="3.1.-.-" evidence="8"/>
<dbReference type="RefSeq" id="WP_066603858.1">
    <property type="nucleotide sequence ID" value="NZ_KQ130434.1"/>
</dbReference>
<comment type="cofactor">
    <cofactor evidence="1 8">
        <name>Mg(2+)</name>
        <dbReference type="ChEBI" id="CHEBI:18420"/>
    </cofactor>
</comment>
<accession>A0A0J7XVE0</accession>
<dbReference type="PATRIC" id="fig|1420583.3.peg.2312"/>
<proteinExistence type="inferred from homology"/>
<evidence type="ECO:0000313" key="10">
    <source>
        <dbReference type="EMBL" id="KMS55567.1"/>
    </source>
</evidence>
<evidence type="ECO:0000256" key="6">
    <source>
        <dbReference type="ARBA" id="ARBA00022842"/>
    </source>
</evidence>
<name>A0A0J7XVE0_9SPHN</name>
<keyword evidence="2 8" id="KW-1277">Toxin-antitoxin system</keyword>
<dbReference type="EMBL" id="JACT01000002">
    <property type="protein sequence ID" value="KMS55567.1"/>
    <property type="molecule type" value="Genomic_DNA"/>
</dbReference>
<protein>
    <recommendedName>
        <fullName evidence="8">Ribonuclease VapC</fullName>
        <shortName evidence="8">RNase VapC</shortName>
        <ecNumber evidence="8">3.1.-.-</ecNumber>
    </recommendedName>
    <alternativeName>
        <fullName evidence="8">Toxin VapC</fullName>
    </alternativeName>
</protein>
<dbReference type="PANTHER" id="PTHR33653:SF1">
    <property type="entry name" value="RIBONUCLEASE VAPC2"/>
    <property type="match status" value="1"/>
</dbReference>
<feature type="binding site" evidence="8">
    <location>
        <position position="7"/>
    </location>
    <ligand>
        <name>Mg(2+)</name>
        <dbReference type="ChEBI" id="CHEBI:18420"/>
    </ligand>
</feature>
<organism evidence="10 11">
    <name type="scientific">Sphingobium cupriresistens LL01</name>
    <dbReference type="NCBI Taxonomy" id="1420583"/>
    <lineage>
        <taxon>Bacteria</taxon>
        <taxon>Pseudomonadati</taxon>
        <taxon>Pseudomonadota</taxon>
        <taxon>Alphaproteobacteria</taxon>
        <taxon>Sphingomonadales</taxon>
        <taxon>Sphingomonadaceae</taxon>
        <taxon>Sphingobium</taxon>
    </lineage>
</organism>
<keyword evidence="4 8" id="KW-0479">Metal-binding</keyword>
<keyword evidence="8" id="KW-0800">Toxin</keyword>
<reference evidence="10 11" key="1">
    <citation type="journal article" date="2015" name="G3 (Bethesda)">
        <title>Insights into Ongoing Evolution of the Hexachlorocyclohexane Catabolic Pathway from Comparative Genomics of Ten Sphingomonadaceae Strains.</title>
        <authorList>
            <person name="Pearce S.L."/>
            <person name="Oakeshott J.G."/>
            <person name="Pandey G."/>
        </authorList>
    </citation>
    <scope>NUCLEOTIDE SEQUENCE [LARGE SCALE GENOMIC DNA]</scope>
    <source>
        <strain evidence="10 11">LL01</strain>
    </source>
</reference>
<comment type="caution">
    <text evidence="10">The sequence shown here is derived from an EMBL/GenBank/DDBJ whole genome shotgun (WGS) entry which is preliminary data.</text>
</comment>
<evidence type="ECO:0000256" key="1">
    <source>
        <dbReference type="ARBA" id="ARBA00001946"/>
    </source>
</evidence>
<comment type="similarity">
    <text evidence="7 8">Belongs to the PINc/VapC protein family.</text>
</comment>
<dbReference type="InterPro" id="IPR050556">
    <property type="entry name" value="Type_II_TA_system_RNase"/>
</dbReference>
<evidence type="ECO:0000256" key="5">
    <source>
        <dbReference type="ARBA" id="ARBA00022801"/>
    </source>
</evidence>
<keyword evidence="6 8" id="KW-0460">Magnesium</keyword>
<dbReference type="Proteomes" id="UP000052232">
    <property type="component" value="Unassembled WGS sequence"/>
</dbReference>
<evidence type="ECO:0000256" key="2">
    <source>
        <dbReference type="ARBA" id="ARBA00022649"/>
    </source>
</evidence>
<dbReference type="PANTHER" id="PTHR33653">
    <property type="entry name" value="RIBONUCLEASE VAPC2"/>
    <property type="match status" value="1"/>
</dbReference>
<dbReference type="GO" id="GO:0000287">
    <property type="term" value="F:magnesium ion binding"/>
    <property type="evidence" value="ECO:0007669"/>
    <property type="project" value="UniProtKB-UniRule"/>
</dbReference>
<evidence type="ECO:0000259" key="9">
    <source>
        <dbReference type="Pfam" id="PF01850"/>
    </source>
</evidence>
<dbReference type="Gene3D" id="3.40.50.1010">
    <property type="entry name" value="5'-nuclease"/>
    <property type="match status" value="1"/>
</dbReference>
<feature type="domain" description="PIN" evidence="9">
    <location>
        <begin position="6"/>
        <end position="111"/>
    </location>
</feature>
<evidence type="ECO:0000256" key="3">
    <source>
        <dbReference type="ARBA" id="ARBA00022722"/>
    </source>
</evidence>
<comment type="function">
    <text evidence="8">Toxic component of a toxin-antitoxin (TA) system. An RNase.</text>
</comment>
<keyword evidence="5 8" id="KW-0378">Hydrolase</keyword>
<dbReference type="HAMAP" id="MF_00265">
    <property type="entry name" value="VapC_Nob1"/>
    <property type="match status" value="1"/>
</dbReference>
<sequence>MSGYSLDANIVIDALLNHEPAHREIFRIADSGARMWISRMAWIEILSKGNESAVRDVLMFLGQFGLDEIDDEISRRAAALRRERARLKSPDAIILATAQLRGRVLVTRNTKDFPAEMPGIRVPYTL</sequence>
<keyword evidence="11" id="KW-1185">Reference proteome</keyword>
<dbReference type="SUPFAM" id="SSF88723">
    <property type="entry name" value="PIN domain-like"/>
    <property type="match status" value="1"/>
</dbReference>
<dbReference type="STRING" id="1420583.V473_12540"/>
<dbReference type="GO" id="GO:0016787">
    <property type="term" value="F:hydrolase activity"/>
    <property type="evidence" value="ECO:0007669"/>
    <property type="project" value="UniProtKB-KW"/>
</dbReference>
<dbReference type="AlphaFoldDB" id="A0A0J7XVE0"/>